<comment type="caution">
    <text evidence="1">The sequence shown here is derived from an EMBL/GenBank/DDBJ whole genome shotgun (WGS) entry which is preliminary data.</text>
</comment>
<gene>
    <name evidence="1" type="ORF">PoB_007637300</name>
</gene>
<organism evidence="1 2">
    <name type="scientific">Plakobranchus ocellatus</name>
    <dbReference type="NCBI Taxonomy" id="259542"/>
    <lineage>
        <taxon>Eukaryota</taxon>
        <taxon>Metazoa</taxon>
        <taxon>Spiralia</taxon>
        <taxon>Lophotrochozoa</taxon>
        <taxon>Mollusca</taxon>
        <taxon>Gastropoda</taxon>
        <taxon>Heterobranchia</taxon>
        <taxon>Euthyneura</taxon>
        <taxon>Panpulmonata</taxon>
        <taxon>Sacoglossa</taxon>
        <taxon>Placobranchoidea</taxon>
        <taxon>Plakobranchidae</taxon>
        <taxon>Plakobranchus</taxon>
    </lineage>
</organism>
<reference evidence="1 2" key="1">
    <citation type="journal article" date="2021" name="Elife">
        <title>Chloroplast acquisition without the gene transfer in kleptoplastic sea slugs, Plakobranchus ocellatus.</title>
        <authorList>
            <person name="Maeda T."/>
            <person name="Takahashi S."/>
            <person name="Yoshida T."/>
            <person name="Shimamura S."/>
            <person name="Takaki Y."/>
            <person name="Nagai Y."/>
            <person name="Toyoda A."/>
            <person name="Suzuki Y."/>
            <person name="Arimoto A."/>
            <person name="Ishii H."/>
            <person name="Satoh N."/>
            <person name="Nishiyama T."/>
            <person name="Hasebe M."/>
            <person name="Maruyama T."/>
            <person name="Minagawa J."/>
            <person name="Obokata J."/>
            <person name="Shigenobu S."/>
        </authorList>
    </citation>
    <scope>NUCLEOTIDE SEQUENCE [LARGE SCALE GENOMIC DNA]</scope>
</reference>
<dbReference type="Proteomes" id="UP000735302">
    <property type="component" value="Unassembled WGS sequence"/>
</dbReference>
<sequence>MYRALRPYQAGEQRRAVGKVNLYCIHVCQSDRLITVSLYREVGGAVDRKSPLASAGTILSWARAPPPALWSYRGPRSLRSPVLDKLYNETKPNYCSFVSA</sequence>
<dbReference type="AlphaFoldDB" id="A0AAV4E0H6"/>
<name>A0AAV4E0H6_9GAST</name>
<protein>
    <submittedName>
        <fullName evidence="1">Uncharacterized protein</fullName>
    </submittedName>
</protein>
<evidence type="ECO:0000313" key="2">
    <source>
        <dbReference type="Proteomes" id="UP000735302"/>
    </source>
</evidence>
<keyword evidence="2" id="KW-1185">Reference proteome</keyword>
<dbReference type="EMBL" id="BLXT01008527">
    <property type="protein sequence ID" value="GFO49868.1"/>
    <property type="molecule type" value="Genomic_DNA"/>
</dbReference>
<evidence type="ECO:0000313" key="1">
    <source>
        <dbReference type="EMBL" id="GFO49868.1"/>
    </source>
</evidence>
<accession>A0AAV4E0H6</accession>
<proteinExistence type="predicted"/>